<accession>A0A9D7XFQ5</accession>
<reference evidence="2 3" key="1">
    <citation type="submission" date="2020-10" db="EMBL/GenBank/DDBJ databases">
        <title>Connecting structure to function with the recovery of over 1000 high-quality activated sludge metagenome-assembled genomes encoding full-length rRNA genes using long-read sequencing.</title>
        <authorList>
            <person name="Singleton C.M."/>
            <person name="Petriglieri F."/>
            <person name="Kristensen J.M."/>
            <person name="Kirkegaard R.H."/>
            <person name="Michaelsen T.Y."/>
            <person name="Andersen M.H."/>
            <person name="Karst S.M."/>
            <person name="Dueholm M.S."/>
            <person name="Nielsen P.H."/>
            <person name="Albertsen M."/>
        </authorList>
    </citation>
    <scope>NUCLEOTIDE SEQUENCE [LARGE SCALE GENOMIC DNA]</scope>
    <source>
        <strain evidence="2">Ribe_18-Q3-R11-54_BAT3C.373</strain>
    </source>
</reference>
<keyword evidence="1" id="KW-0812">Transmembrane</keyword>
<evidence type="ECO:0000256" key="1">
    <source>
        <dbReference type="SAM" id="Phobius"/>
    </source>
</evidence>
<feature type="transmembrane region" description="Helical" evidence="1">
    <location>
        <begin position="21"/>
        <end position="40"/>
    </location>
</feature>
<dbReference type="EMBL" id="JADKFW010000014">
    <property type="protein sequence ID" value="MBK9718931.1"/>
    <property type="molecule type" value="Genomic_DNA"/>
</dbReference>
<evidence type="ECO:0000313" key="3">
    <source>
        <dbReference type="Proteomes" id="UP000808349"/>
    </source>
</evidence>
<keyword evidence="1" id="KW-1133">Transmembrane helix</keyword>
<feature type="transmembrane region" description="Helical" evidence="1">
    <location>
        <begin position="67"/>
        <end position="87"/>
    </location>
</feature>
<dbReference type="AlphaFoldDB" id="A0A9D7XFQ5"/>
<protein>
    <recommendedName>
        <fullName evidence="4">Phage abortive infection protein</fullName>
    </recommendedName>
</protein>
<dbReference type="Proteomes" id="UP000808349">
    <property type="component" value="Unassembled WGS sequence"/>
</dbReference>
<gene>
    <name evidence="2" type="ORF">IPO85_15745</name>
</gene>
<proteinExistence type="predicted"/>
<keyword evidence="1" id="KW-0472">Membrane</keyword>
<evidence type="ECO:0008006" key="4">
    <source>
        <dbReference type="Google" id="ProtNLM"/>
    </source>
</evidence>
<name>A0A9D7XFQ5_9BACT</name>
<organism evidence="2 3">
    <name type="scientific">Candidatus Defluviibacterium haderslevense</name>
    <dbReference type="NCBI Taxonomy" id="2981993"/>
    <lineage>
        <taxon>Bacteria</taxon>
        <taxon>Pseudomonadati</taxon>
        <taxon>Bacteroidota</taxon>
        <taxon>Saprospiria</taxon>
        <taxon>Saprospirales</taxon>
        <taxon>Saprospiraceae</taxon>
        <taxon>Candidatus Defluviibacterium</taxon>
    </lineage>
</organism>
<sequence length="200" mass="23680">MFFALEYIKSMINRTKKSQSKYWASTVFVILFLATILLWLKSQYLISIMTDLKSCDYTQRGAYGDSFGMITSLFSSLTFFLVLYGIYYQRKEMSTQNEMLNLSKRQHYFDRAYAFLEKNITQLKDQEMSLLKFYNDLSSKQIISYWNTLRIEDLNNTDNDNLEINTHIIKSIKALKDLAEHKLPPYIILLTEVDKLIKNF</sequence>
<evidence type="ECO:0000313" key="2">
    <source>
        <dbReference type="EMBL" id="MBK9718931.1"/>
    </source>
</evidence>
<comment type="caution">
    <text evidence="2">The sequence shown here is derived from an EMBL/GenBank/DDBJ whole genome shotgun (WGS) entry which is preliminary data.</text>
</comment>